<protein>
    <submittedName>
        <fullName evidence="7">Membrane protein containing DUF92, transmembrane</fullName>
    </submittedName>
</protein>
<comment type="similarity">
    <text evidence="2">Belongs to the TMEM19 family.</text>
</comment>
<keyword evidence="4 6" id="KW-1133">Transmembrane helix</keyword>
<feature type="transmembrane region" description="Helical" evidence="6">
    <location>
        <begin position="57"/>
        <end position="77"/>
    </location>
</feature>
<keyword evidence="5 6" id="KW-0472">Membrane</keyword>
<evidence type="ECO:0000256" key="1">
    <source>
        <dbReference type="ARBA" id="ARBA00004141"/>
    </source>
</evidence>
<reference evidence="7" key="1">
    <citation type="submission" date="2013-08" db="EMBL/GenBank/DDBJ databases">
        <authorList>
            <person name="Mendez C."/>
            <person name="Richter M."/>
            <person name="Ferrer M."/>
            <person name="Sanchez J."/>
        </authorList>
    </citation>
    <scope>NUCLEOTIDE SEQUENCE</scope>
</reference>
<dbReference type="AlphaFoldDB" id="T1D220"/>
<dbReference type="GO" id="GO:0016020">
    <property type="term" value="C:membrane"/>
    <property type="evidence" value="ECO:0007669"/>
    <property type="project" value="UniProtKB-SubCell"/>
</dbReference>
<name>T1D220_9ZZZZ</name>
<evidence type="ECO:0000256" key="5">
    <source>
        <dbReference type="ARBA" id="ARBA00023136"/>
    </source>
</evidence>
<gene>
    <name evidence="7" type="ORF">B1A_03934</name>
</gene>
<dbReference type="Pfam" id="PF01940">
    <property type="entry name" value="DUF92"/>
    <property type="match status" value="1"/>
</dbReference>
<dbReference type="EMBL" id="AUZX01002874">
    <property type="protein sequence ID" value="EQD75509.1"/>
    <property type="molecule type" value="Genomic_DNA"/>
</dbReference>
<evidence type="ECO:0000256" key="4">
    <source>
        <dbReference type="ARBA" id="ARBA00022989"/>
    </source>
</evidence>
<comment type="subcellular location">
    <subcellularLocation>
        <location evidence="1">Membrane</location>
        <topology evidence="1">Multi-pass membrane protein</topology>
    </subcellularLocation>
</comment>
<keyword evidence="3 6" id="KW-0812">Transmembrane</keyword>
<evidence type="ECO:0000313" key="7">
    <source>
        <dbReference type="EMBL" id="EQD75509.1"/>
    </source>
</evidence>
<comment type="caution">
    <text evidence="7">The sequence shown here is derived from an EMBL/GenBank/DDBJ whole genome shotgun (WGS) entry which is preliminary data.</text>
</comment>
<proteinExistence type="inferred from homology"/>
<accession>T1D220</accession>
<organism evidence="7">
    <name type="scientific">mine drainage metagenome</name>
    <dbReference type="NCBI Taxonomy" id="410659"/>
    <lineage>
        <taxon>unclassified sequences</taxon>
        <taxon>metagenomes</taxon>
        <taxon>ecological metagenomes</taxon>
    </lineage>
</organism>
<dbReference type="InterPro" id="IPR002794">
    <property type="entry name" value="DUF92_TMEM19"/>
</dbReference>
<evidence type="ECO:0000256" key="2">
    <source>
        <dbReference type="ARBA" id="ARBA00009012"/>
    </source>
</evidence>
<sequence length="103" mass="11504">MALILGIIVDLAGNFTWLILLLVFALASFAVTKYKFDEKKKIKMQEGDNGERRIKNVLYAGVIGGLIAIFHFAILFQLSYFEFFAISFAVVMSDTFASEIGVL</sequence>
<evidence type="ECO:0000256" key="6">
    <source>
        <dbReference type="SAM" id="Phobius"/>
    </source>
</evidence>
<feature type="non-terminal residue" evidence="7">
    <location>
        <position position="103"/>
    </location>
</feature>
<feature type="transmembrane region" description="Helical" evidence="6">
    <location>
        <begin position="15"/>
        <end position="36"/>
    </location>
</feature>
<evidence type="ECO:0000256" key="3">
    <source>
        <dbReference type="ARBA" id="ARBA00022692"/>
    </source>
</evidence>
<reference evidence="7" key="2">
    <citation type="journal article" date="2014" name="ISME J.">
        <title>Microbial stratification in low pH oxic and suboxic macroscopic growths along an acid mine drainage.</title>
        <authorList>
            <person name="Mendez-Garcia C."/>
            <person name="Mesa V."/>
            <person name="Sprenger R.R."/>
            <person name="Richter M."/>
            <person name="Diez M.S."/>
            <person name="Solano J."/>
            <person name="Bargiela R."/>
            <person name="Golyshina O.V."/>
            <person name="Manteca A."/>
            <person name="Ramos J.L."/>
            <person name="Gallego J.R."/>
            <person name="Llorente I."/>
            <person name="Martins Dos Santos V.A."/>
            <person name="Jensen O.N."/>
            <person name="Pelaez A.I."/>
            <person name="Sanchez J."/>
            <person name="Ferrer M."/>
        </authorList>
    </citation>
    <scope>NUCLEOTIDE SEQUENCE</scope>
</reference>